<comment type="subcellular location">
    <subcellularLocation>
        <location evidence="1">Nucleus</location>
    </subcellularLocation>
</comment>
<dbReference type="InterPro" id="IPR036388">
    <property type="entry name" value="WH-like_DNA-bd_sf"/>
</dbReference>
<dbReference type="SUPFAM" id="SSF46785">
    <property type="entry name" value="Winged helix' DNA-binding domain"/>
    <property type="match status" value="1"/>
</dbReference>
<protein>
    <recommendedName>
        <fullName evidence="6">HSF-type DNA-binding domain-containing protein</fullName>
    </recommendedName>
</protein>
<proteinExistence type="inferred from homology"/>
<dbReference type="PANTHER" id="PTHR10015">
    <property type="entry name" value="HEAT SHOCK TRANSCRIPTION FACTOR"/>
    <property type="match status" value="1"/>
</dbReference>
<dbReference type="InterPro" id="IPR000232">
    <property type="entry name" value="HSF_DNA-bd"/>
</dbReference>
<feature type="compositionally biased region" description="Polar residues" evidence="5">
    <location>
        <begin position="20"/>
        <end position="32"/>
    </location>
</feature>
<dbReference type="InterPro" id="IPR036390">
    <property type="entry name" value="WH_DNA-bd_sf"/>
</dbReference>
<comment type="similarity">
    <text evidence="4">Belongs to the HSF family.</text>
</comment>
<keyword evidence="3" id="KW-0539">Nucleus</keyword>
<keyword evidence="2" id="KW-0238">DNA-binding</keyword>
<dbReference type="GO" id="GO:0003700">
    <property type="term" value="F:DNA-binding transcription factor activity"/>
    <property type="evidence" value="ECO:0007669"/>
    <property type="project" value="InterPro"/>
</dbReference>
<organism evidence="7">
    <name type="scientific">Attheya septentrionalis</name>
    <dbReference type="NCBI Taxonomy" id="420275"/>
    <lineage>
        <taxon>Eukaryota</taxon>
        <taxon>Sar</taxon>
        <taxon>Stramenopiles</taxon>
        <taxon>Ochrophyta</taxon>
        <taxon>Bacillariophyta</taxon>
        <taxon>Coscinodiscophyceae</taxon>
        <taxon>Chaetocerotophycidae</taxon>
        <taxon>Chaetocerotales</taxon>
        <taxon>Attheyaceae</taxon>
        <taxon>Attheya</taxon>
    </lineage>
</organism>
<accession>A0A7S2UPP7</accession>
<evidence type="ECO:0000256" key="5">
    <source>
        <dbReference type="SAM" id="MobiDB-lite"/>
    </source>
</evidence>
<dbReference type="EMBL" id="HBHQ01027027">
    <property type="protein sequence ID" value="CAD9826474.1"/>
    <property type="molecule type" value="Transcribed_RNA"/>
</dbReference>
<name>A0A7S2UPP7_9STRA</name>
<dbReference type="AlphaFoldDB" id="A0A7S2UPP7"/>
<dbReference type="PANTHER" id="PTHR10015:SF206">
    <property type="entry name" value="HSF-TYPE DNA-BINDING DOMAIN-CONTAINING PROTEIN"/>
    <property type="match status" value="1"/>
</dbReference>
<dbReference type="PRINTS" id="PR00056">
    <property type="entry name" value="HSFDOMAIN"/>
</dbReference>
<reference evidence="7" key="1">
    <citation type="submission" date="2021-01" db="EMBL/GenBank/DDBJ databases">
        <authorList>
            <person name="Corre E."/>
            <person name="Pelletier E."/>
            <person name="Niang G."/>
            <person name="Scheremetjew M."/>
            <person name="Finn R."/>
            <person name="Kale V."/>
            <person name="Holt S."/>
            <person name="Cochrane G."/>
            <person name="Meng A."/>
            <person name="Brown T."/>
            <person name="Cohen L."/>
        </authorList>
    </citation>
    <scope>NUCLEOTIDE SEQUENCE</scope>
    <source>
        <strain evidence="7">CCMP2084</strain>
    </source>
</reference>
<dbReference type="GO" id="GO:0043565">
    <property type="term" value="F:sequence-specific DNA binding"/>
    <property type="evidence" value="ECO:0007669"/>
    <property type="project" value="InterPro"/>
</dbReference>
<dbReference type="SMART" id="SM00415">
    <property type="entry name" value="HSF"/>
    <property type="match status" value="1"/>
</dbReference>
<sequence>MIAKDTTAAINRPMPIVASSSIKKQDVNTVNMSKKKKGSKGSDAKKESPEAPIFLRKTYHMIDTCDPKVAGWAEDGNTFVVKDPEIFASEIIPQFFKHNNFSSFVRQLNFYGFRKIKSDPIKLNTVTDEVEASYWRFRHDKFLRGRPDLLGEIKKANQNEALDKQDVDALKSEVNELKGRIANMSGDIDKLTSCLKNIMTRQQEMEQERRLIFADSNYKKRKLEHQPTCVPSSLIPMDGPSVRMALSNLEEASDSDLLLDDYNFADERMTDYKPGSFSHAPPMTRGESLASVDPNFVSNLFNDDDYDPDDLALDETAYISAATPDFAGSAMNTVGEECSAFSPLDPKLTMKLHESLSLLPNEMQRLFVERLVATIADPDCFKNHVDAISSLAVAAASEAKRRMVETNSNAVSPDAQAIVNVEGDSIAAALPIAAATLGAFLAQYSVAVKDKESDQMERPSVVPL</sequence>
<gene>
    <name evidence="7" type="ORF">ASEP1449_LOCUS18308</name>
</gene>
<feature type="domain" description="HSF-type DNA-binding" evidence="6">
    <location>
        <begin position="50"/>
        <end position="156"/>
    </location>
</feature>
<dbReference type="Pfam" id="PF00447">
    <property type="entry name" value="HSF_DNA-bind"/>
    <property type="match status" value="1"/>
</dbReference>
<evidence type="ECO:0000313" key="7">
    <source>
        <dbReference type="EMBL" id="CAD9826474.1"/>
    </source>
</evidence>
<dbReference type="GO" id="GO:0005634">
    <property type="term" value="C:nucleus"/>
    <property type="evidence" value="ECO:0007669"/>
    <property type="project" value="UniProtKB-SubCell"/>
</dbReference>
<evidence type="ECO:0000259" key="6">
    <source>
        <dbReference type="SMART" id="SM00415"/>
    </source>
</evidence>
<dbReference type="FunFam" id="1.10.10.10:FF:000589">
    <property type="entry name" value="HSF-type DNA-binding, putative"/>
    <property type="match status" value="1"/>
</dbReference>
<evidence type="ECO:0000256" key="3">
    <source>
        <dbReference type="ARBA" id="ARBA00023242"/>
    </source>
</evidence>
<evidence type="ECO:0000256" key="4">
    <source>
        <dbReference type="RuleBase" id="RU004020"/>
    </source>
</evidence>
<feature type="region of interest" description="Disordered" evidence="5">
    <location>
        <begin position="20"/>
        <end position="48"/>
    </location>
</feature>
<dbReference type="Gene3D" id="1.10.10.10">
    <property type="entry name" value="Winged helix-like DNA-binding domain superfamily/Winged helix DNA-binding domain"/>
    <property type="match status" value="1"/>
</dbReference>
<evidence type="ECO:0000256" key="2">
    <source>
        <dbReference type="ARBA" id="ARBA00023125"/>
    </source>
</evidence>
<evidence type="ECO:0000256" key="1">
    <source>
        <dbReference type="ARBA" id="ARBA00004123"/>
    </source>
</evidence>